<reference evidence="1 2" key="1">
    <citation type="submission" date="2016-03" db="EMBL/GenBank/DDBJ databases">
        <title>Comparative genomics of the ectomycorrhizal sister species Rhizopogon vinicolor and Rhizopogon vesiculosus (Basidiomycota: Boletales) reveals a divergence of the mating type B locus.</title>
        <authorList>
            <person name="Mujic A.B."/>
            <person name="Kuo A."/>
            <person name="Tritt A."/>
            <person name="Lipzen A."/>
            <person name="Chen C."/>
            <person name="Johnson J."/>
            <person name="Sharma A."/>
            <person name="Barry K."/>
            <person name="Grigoriev I.V."/>
            <person name="Spatafora J.W."/>
        </authorList>
    </citation>
    <scope>NUCLEOTIDE SEQUENCE [LARGE SCALE GENOMIC DNA]</scope>
    <source>
        <strain evidence="1 2">AM-OR11-056</strain>
    </source>
</reference>
<dbReference type="AlphaFoldDB" id="A0A1J8PJI3"/>
<dbReference type="EMBL" id="LVVM01006207">
    <property type="protein sequence ID" value="OJA08735.1"/>
    <property type="molecule type" value="Genomic_DNA"/>
</dbReference>
<dbReference type="Proteomes" id="UP000183567">
    <property type="component" value="Unassembled WGS sequence"/>
</dbReference>
<comment type="caution">
    <text evidence="1">The sequence shown here is derived from an EMBL/GenBank/DDBJ whole genome shotgun (WGS) entry which is preliminary data.</text>
</comment>
<gene>
    <name evidence="1" type="ORF">AZE42_12264</name>
</gene>
<sequence>MSSRLKIMTPYMQATPALHVEFICVSMPRTH</sequence>
<evidence type="ECO:0000313" key="1">
    <source>
        <dbReference type="EMBL" id="OJA08735.1"/>
    </source>
</evidence>
<evidence type="ECO:0000313" key="2">
    <source>
        <dbReference type="Proteomes" id="UP000183567"/>
    </source>
</evidence>
<name>A0A1J8PJI3_9AGAM</name>
<protein>
    <submittedName>
        <fullName evidence="1">Uncharacterized protein</fullName>
    </submittedName>
</protein>
<keyword evidence="2" id="KW-1185">Reference proteome</keyword>
<accession>A0A1J8PJI3</accession>
<proteinExistence type="predicted"/>
<organism evidence="1 2">
    <name type="scientific">Rhizopogon vesiculosus</name>
    <dbReference type="NCBI Taxonomy" id="180088"/>
    <lineage>
        <taxon>Eukaryota</taxon>
        <taxon>Fungi</taxon>
        <taxon>Dikarya</taxon>
        <taxon>Basidiomycota</taxon>
        <taxon>Agaricomycotina</taxon>
        <taxon>Agaricomycetes</taxon>
        <taxon>Agaricomycetidae</taxon>
        <taxon>Boletales</taxon>
        <taxon>Suillineae</taxon>
        <taxon>Rhizopogonaceae</taxon>
        <taxon>Rhizopogon</taxon>
    </lineage>
</organism>